<dbReference type="Proteomes" id="UP001057561">
    <property type="component" value="Chromosome"/>
</dbReference>
<dbReference type="PANTHER" id="PTHR35586">
    <property type="entry name" value="SLL1691 PROTEIN"/>
    <property type="match status" value="1"/>
</dbReference>
<accession>A0ABY5LW93</accession>
<organism evidence="2 3">
    <name type="scientific">Dolichospermum heterosporum TAC447</name>
    <dbReference type="NCBI Taxonomy" id="747523"/>
    <lineage>
        <taxon>Bacteria</taxon>
        <taxon>Bacillati</taxon>
        <taxon>Cyanobacteriota</taxon>
        <taxon>Cyanophyceae</taxon>
        <taxon>Nostocales</taxon>
        <taxon>Aphanizomenonaceae</taxon>
        <taxon>Dolichospermum</taxon>
        <taxon>Dolichospermum heterosporum</taxon>
    </lineage>
</organism>
<dbReference type="PANTHER" id="PTHR35586:SF2">
    <property type="entry name" value="SLL1542 PROTEIN"/>
    <property type="match status" value="1"/>
</dbReference>
<keyword evidence="3" id="KW-1185">Reference proteome</keyword>
<sequence>MKTDSIFYRLFQEIPSIFFELIGNSPQLAELYQFSSVEVKQTALRIDGVFLPNQNTDNPIYFLEVQFQSDKDLYHRLFSEIFLYIRQNNPKNHWSAVVIYPTSSIDTKDIQHYQEFFTSQRVRVIYLDELAETTSLPIGIATIKLIIANADNSITQARELITRTKQEINSQLQQQQLLQIIETILIYKFPRMNREEIEAMFGLSELKQTRFYQEAKEEGKEEGERKAKLDAVPGLIGLGLTKEQIAQVLNLSLEEISQIIQQQNINTKDK</sequence>
<evidence type="ECO:0000313" key="2">
    <source>
        <dbReference type="EMBL" id="UUO14851.1"/>
    </source>
</evidence>
<proteinExistence type="predicted"/>
<dbReference type="RefSeq" id="WP_027401647.1">
    <property type="nucleotide sequence ID" value="NZ_CP099464.1"/>
</dbReference>
<keyword evidence="1" id="KW-0175">Coiled coil</keyword>
<dbReference type="NCBIfam" id="TIGR01784">
    <property type="entry name" value="T_den_put_tspse"/>
    <property type="match status" value="1"/>
</dbReference>
<gene>
    <name evidence="2" type="ORF">NG743_23010</name>
</gene>
<dbReference type="Pfam" id="PF11103">
    <property type="entry name" value="DUF2887"/>
    <property type="match status" value="1"/>
</dbReference>
<feature type="coiled-coil region" evidence="1">
    <location>
        <begin position="147"/>
        <end position="174"/>
    </location>
</feature>
<evidence type="ECO:0000256" key="1">
    <source>
        <dbReference type="SAM" id="Coils"/>
    </source>
</evidence>
<name>A0ABY5LW93_9CYAN</name>
<reference evidence="2" key="1">
    <citation type="submission" date="2022-06" db="EMBL/GenBank/DDBJ databases">
        <title>Nostosin G and Spiroidesin B from the Cyanobacterium Dolichospermum sp. NIES-1697.</title>
        <authorList>
            <person name="Phan C.-S."/>
            <person name="Mehjabin J.J."/>
            <person name="Anas A.R.J."/>
            <person name="Hayasaka M."/>
            <person name="Onoki R."/>
            <person name="Wang J."/>
            <person name="Umezawa T."/>
            <person name="Washio K."/>
            <person name="Morikawa M."/>
            <person name="Okino T."/>
        </authorList>
    </citation>
    <scope>NUCLEOTIDE SEQUENCE</scope>
    <source>
        <strain evidence="2">NIES-1697</strain>
    </source>
</reference>
<dbReference type="InterPro" id="IPR022573">
    <property type="entry name" value="DUF2887"/>
</dbReference>
<evidence type="ECO:0000313" key="3">
    <source>
        <dbReference type="Proteomes" id="UP001057561"/>
    </source>
</evidence>
<dbReference type="InterPro" id="IPR010106">
    <property type="entry name" value="RpnA"/>
</dbReference>
<protein>
    <submittedName>
        <fullName evidence="2">Rpn family recombination-promoting nuclease/putative transposase</fullName>
    </submittedName>
</protein>
<dbReference type="EMBL" id="CP099464">
    <property type="protein sequence ID" value="UUO14851.1"/>
    <property type="molecule type" value="Genomic_DNA"/>
</dbReference>